<dbReference type="Proteomes" id="UP000612282">
    <property type="component" value="Unassembled WGS sequence"/>
</dbReference>
<organism evidence="2 3">
    <name type="scientific">Actinoplanes couchii</name>
    <dbReference type="NCBI Taxonomy" id="403638"/>
    <lineage>
        <taxon>Bacteria</taxon>
        <taxon>Bacillati</taxon>
        <taxon>Actinomycetota</taxon>
        <taxon>Actinomycetes</taxon>
        <taxon>Micromonosporales</taxon>
        <taxon>Micromonosporaceae</taxon>
        <taxon>Actinoplanes</taxon>
    </lineage>
</organism>
<evidence type="ECO:0000259" key="1">
    <source>
        <dbReference type="PROSITE" id="PS50883"/>
    </source>
</evidence>
<dbReference type="CDD" id="cd01948">
    <property type="entry name" value="EAL"/>
    <property type="match status" value="1"/>
</dbReference>
<dbReference type="PROSITE" id="PS50883">
    <property type="entry name" value="EAL"/>
    <property type="match status" value="1"/>
</dbReference>
<dbReference type="Pfam" id="PF00563">
    <property type="entry name" value="EAL"/>
    <property type="match status" value="1"/>
</dbReference>
<dbReference type="PANTHER" id="PTHR33121:SF76">
    <property type="entry name" value="SIGNALING PROTEIN"/>
    <property type="match status" value="1"/>
</dbReference>
<accession>A0ABQ3X808</accession>
<sequence length="392" mass="41331">MDTAMTEVTSPRRAAQMTVGDVITGRLVRPVFQPIVDLAGGGVVGLEALARGPAGTALEFPDRLFDAARAAGRLGDLDQLCAERALEVAVDAAVQPPMLFVNAEPAVVDQPISTRIAELVVAGLPFREVLEFTERALPTVPGSMLRLAGLTRAFGHAVALDDVGVDPMSLAFLPILEPEVIKLDLSLIRDPASAATARVSAVVRAQAARTGARIIAEGIETAADLAVARDLGAHWGQGWHFARPGPIDGPGHRYDPEAAAVLPAPPSTFHERPGSPFTATATSGPTFAADSMSIATALDRLHGMLARDPDVIVFAVEPAGTCPELPVSLHDLLGRARSVYIRDRPFPDEFAVVLLGAGYGFGMCVRTRPELEIRHLDQLPAVAEVARVMLAA</sequence>
<dbReference type="InterPro" id="IPR035919">
    <property type="entry name" value="EAL_sf"/>
</dbReference>
<dbReference type="Gene3D" id="3.20.20.450">
    <property type="entry name" value="EAL domain"/>
    <property type="match status" value="1"/>
</dbReference>
<dbReference type="InterPro" id="IPR001633">
    <property type="entry name" value="EAL_dom"/>
</dbReference>
<comment type="caution">
    <text evidence="2">The sequence shown here is derived from an EMBL/GenBank/DDBJ whole genome shotgun (WGS) entry which is preliminary data.</text>
</comment>
<dbReference type="SMART" id="SM00052">
    <property type="entry name" value="EAL"/>
    <property type="match status" value="1"/>
</dbReference>
<protein>
    <recommendedName>
        <fullName evidence="1">EAL domain-containing protein</fullName>
    </recommendedName>
</protein>
<dbReference type="PANTHER" id="PTHR33121">
    <property type="entry name" value="CYCLIC DI-GMP PHOSPHODIESTERASE PDEF"/>
    <property type="match status" value="1"/>
</dbReference>
<evidence type="ECO:0000313" key="3">
    <source>
        <dbReference type="Proteomes" id="UP000612282"/>
    </source>
</evidence>
<keyword evidence="3" id="KW-1185">Reference proteome</keyword>
<dbReference type="EMBL" id="BOMG01000042">
    <property type="protein sequence ID" value="GID54637.1"/>
    <property type="molecule type" value="Genomic_DNA"/>
</dbReference>
<reference evidence="2 3" key="1">
    <citation type="submission" date="2021-01" db="EMBL/GenBank/DDBJ databases">
        <title>Whole genome shotgun sequence of Actinoplanes couchii NBRC 106145.</title>
        <authorList>
            <person name="Komaki H."/>
            <person name="Tamura T."/>
        </authorList>
    </citation>
    <scope>NUCLEOTIDE SEQUENCE [LARGE SCALE GENOMIC DNA]</scope>
    <source>
        <strain evidence="2 3">NBRC 106145</strain>
    </source>
</reference>
<dbReference type="SUPFAM" id="SSF141868">
    <property type="entry name" value="EAL domain-like"/>
    <property type="match status" value="1"/>
</dbReference>
<feature type="domain" description="EAL" evidence="1">
    <location>
        <begin position="12"/>
        <end position="258"/>
    </location>
</feature>
<dbReference type="InterPro" id="IPR050706">
    <property type="entry name" value="Cyclic-di-GMP_PDE-like"/>
</dbReference>
<evidence type="ECO:0000313" key="2">
    <source>
        <dbReference type="EMBL" id="GID54637.1"/>
    </source>
</evidence>
<gene>
    <name evidence="2" type="ORF">Aco03nite_030410</name>
</gene>
<name>A0ABQ3X808_9ACTN</name>
<proteinExistence type="predicted"/>